<evidence type="ECO:0000313" key="4">
    <source>
        <dbReference type="Proteomes" id="UP000245765"/>
    </source>
</evidence>
<feature type="region of interest" description="Disordered" evidence="1">
    <location>
        <begin position="124"/>
        <end position="166"/>
    </location>
</feature>
<dbReference type="CDD" id="cd02219">
    <property type="entry name" value="cupin_YjlB-like"/>
    <property type="match status" value="1"/>
</dbReference>
<evidence type="ECO:0000256" key="1">
    <source>
        <dbReference type="SAM" id="MobiDB-lite"/>
    </source>
</evidence>
<proteinExistence type="predicted"/>
<accession>A0A317F4B5</accession>
<dbReference type="OrthoDB" id="9791759at2"/>
<evidence type="ECO:0000259" key="2">
    <source>
        <dbReference type="Pfam" id="PF07883"/>
    </source>
</evidence>
<comment type="caution">
    <text evidence="3">The sequence shown here is derived from an EMBL/GenBank/DDBJ whole genome shotgun (WGS) entry which is preliminary data.</text>
</comment>
<evidence type="ECO:0000313" key="3">
    <source>
        <dbReference type="EMBL" id="PWS34011.1"/>
    </source>
</evidence>
<dbReference type="InterPro" id="IPR011051">
    <property type="entry name" value="RmlC_Cupin_sf"/>
</dbReference>
<dbReference type="PANTHER" id="PTHR36448">
    <property type="entry name" value="BLR7373 PROTEIN"/>
    <property type="match status" value="1"/>
</dbReference>
<dbReference type="InterPro" id="IPR014710">
    <property type="entry name" value="RmlC-like_jellyroll"/>
</dbReference>
<reference evidence="4" key="1">
    <citation type="submission" date="2018-05" db="EMBL/GenBank/DDBJ databases">
        <authorList>
            <person name="Du Z."/>
            <person name="Wang X."/>
        </authorList>
    </citation>
    <scope>NUCLEOTIDE SEQUENCE [LARGE SCALE GENOMIC DNA]</scope>
    <source>
        <strain evidence="4">CQN31</strain>
    </source>
</reference>
<dbReference type="PANTHER" id="PTHR36448:SF2">
    <property type="entry name" value="CUPIN TYPE-1 DOMAIN-CONTAINING PROTEIN"/>
    <property type="match status" value="1"/>
</dbReference>
<keyword evidence="4" id="KW-1185">Reference proteome</keyword>
<dbReference type="AlphaFoldDB" id="A0A317F4B5"/>
<dbReference type="InterPro" id="IPR013096">
    <property type="entry name" value="Cupin_2"/>
</dbReference>
<name>A0A317F4B5_9PROT</name>
<dbReference type="Proteomes" id="UP000245765">
    <property type="component" value="Unassembled WGS sequence"/>
</dbReference>
<dbReference type="Gene3D" id="2.60.120.10">
    <property type="entry name" value="Jelly Rolls"/>
    <property type="match status" value="1"/>
</dbReference>
<feature type="domain" description="Cupin type-2" evidence="2">
    <location>
        <begin position="64"/>
        <end position="110"/>
    </location>
</feature>
<organism evidence="3 4">
    <name type="scientific">Falsiroseomonas bella</name>
    <dbReference type="NCBI Taxonomy" id="2184016"/>
    <lineage>
        <taxon>Bacteria</taxon>
        <taxon>Pseudomonadati</taxon>
        <taxon>Pseudomonadota</taxon>
        <taxon>Alphaproteobacteria</taxon>
        <taxon>Acetobacterales</taxon>
        <taxon>Roseomonadaceae</taxon>
        <taxon>Falsiroseomonas</taxon>
    </lineage>
</organism>
<gene>
    <name evidence="3" type="ORF">DFH01_27135</name>
</gene>
<dbReference type="InterPro" id="IPR047121">
    <property type="entry name" value="YjiB-like"/>
</dbReference>
<sequence length="166" mass="17437">MHEKRPDGAERLMLPTGGEIPNNARLPVLLHRAALAPGDPAAAEALFARHGWPPAWRNGIYDFHHYHPNAHEALAIAAGQVRVRLGGKHGVTLDLGAGDVVVLPAGTGHRNLGQSPDLLVVGAYPPGDPPEQFTGRPGERTKAVHAIPATPDPPCDPVTGGAYPRG</sequence>
<dbReference type="SUPFAM" id="SSF51182">
    <property type="entry name" value="RmlC-like cupins"/>
    <property type="match status" value="1"/>
</dbReference>
<dbReference type="EMBL" id="QGNA01000009">
    <property type="protein sequence ID" value="PWS34011.1"/>
    <property type="molecule type" value="Genomic_DNA"/>
</dbReference>
<dbReference type="InterPro" id="IPR014500">
    <property type="entry name" value="UCP019307_cupin"/>
</dbReference>
<dbReference type="PIRSF" id="PIRSF019307">
    <property type="entry name" value="UCP019307"/>
    <property type="match status" value="1"/>
</dbReference>
<protein>
    <submittedName>
        <fullName evidence="3">Cupin</fullName>
    </submittedName>
</protein>
<dbReference type="Pfam" id="PF07883">
    <property type="entry name" value="Cupin_2"/>
    <property type="match status" value="1"/>
</dbReference>